<evidence type="ECO:0000313" key="20">
    <source>
        <dbReference type="Proteomes" id="UP000052978"/>
    </source>
</evidence>
<accession>S7MGY6</accession>
<organism evidence="19 20">
    <name type="scientific">Myotis brandtii</name>
    <name type="common">Brandt's bat</name>
    <dbReference type="NCBI Taxonomy" id="109478"/>
    <lineage>
        <taxon>Eukaryota</taxon>
        <taxon>Metazoa</taxon>
        <taxon>Chordata</taxon>
        <taxon>Craniata</taxon>
        <taxon>Vertebrata</taxon>
        <taxon>Euteleostomi</taxon>
        <taxon>Mammalia</taxon>
        <taxon>Eutheria</taxon>
        <taxon>Laurasiatheria</taxon>
        <taxon>Chiroptera</taxon>
        <taxon>Yangochiroptera</taxon>
        <taxon>Vespertilionidae</taxon>
        <taxon>Myotis</taxon>
    </lineage>
</organism>
<keyword evidence="20" id="KW-1185">Reference proteome</keyword>
<keyword evidence="10 17" id="KW-1133">Transmembrane helix</keyword>
<keyword evidence="11 17" id="KW-0472">Membrane</keyword>
<proteinExistence type="inferred from homology"/>
<evidence type="ECO:0000256" key="12">
    <source>
        <dbReference type="ARBA" id="ARBA00023180"/>
    </source>
</evidence>
<evidence type="ECO:0000256" key="13">
    <source>
        <dbReference type="ARBA" id="ARBA00023273"/>
    </source>
</evidence>
<evidence type="ECO:0000256" key="5">
    <source>
        <dbReference type="ARBA" id="ARBA00006193"/>
    </source>
</evidence>
<dbReference type="EMBL" id="KE161332">
    <property type="protein sequence ID" value="EPQ03171.1"/>
    <property type="molecule type" value="Genomic_DNA"/>
</dbReference>
<feature type="domain" description="Immunoglobulin" evidence="18">
    <location>
        <begin position="208"/>
        <end position="307"/>
    </location>
</feature>
<evidence type="ECO:0000256" key="15">
    <source>
        <dbReference type="ARBA" id="ARBA00062060"/>
    </source>
</evidence>
<keyword evidence="7" id="KW-1003">Cell membrane</keyword>
<keyword evidence="8 17" id="KW-0812">Transmembrane</keyword>
<dbReference type="Proteomes" id="UP000052978">
    <property type="component" value="Unassembled WGS sequence"/>
</dbReference>
<feature type="transmembrane region" description="Helical" evidence="17">
    <location>
        <begin position="125"/>
        <end position="148"/>
    </location>
</feature>
<dbReference type="Pfam" id="PF05805">
    <property type="entry name" value="L6_membrane"/>
    <property type="match status" value="1"/>
</dbReference>
<dbReference type="Pfam" id="PF11465">
    <property type="entry name" value="Receptor_2B4"/>
    <property type="match status" value="1"/>
</dbReference>
<dbReference type="PANTHER" id="PTHR14198:SF20">
    <property type="entry name" value="TRANSMEMBRANE 4 L SIX FAMILY MEMBER 1A"/>
    <property type="match status" value="1"/>
</dbReference>
<evidence type="ECO:0000256" key="11">
    <source>
        <dbReference type="ARBA" id="ARBA00023136"/>
    </source>
</evidence>
<dbReference type="eggNOG" id="ENOG502S0GW">
    <property type="taxonomic scope" value="Eukaryota"/>
</dbReference>
<dbReference type="InterPro" id="IPR003599">
    <property type="entry name" value="Ig_sub"/>
</dbReference>
<comment type="subcellular location">
    <subcellularLocation>
        <location evidence="2">Cell membrane</location>
        <topology evidence="2">Single-pass type I membrane protein</topology>
    </subcellularLocation>
    <subcellularLocation>
        <location evidence="4">Cell projection</location>
        <location evidence="4">Axon</location>
    </subcellularLocation>
    <subcellularLocation>
        <location evidence="3">Cell projection</location>
        <location evidence="3">Dendrite</location>
    </subcellularLocation>
    <subcellularLocation>
        <location evidence="1">Membrane</location>
        <topology evidence="1">Multi-pass membrane protein</topology>
    </subcellularLocation>
</comment>
<protein>
    <recommendedName>
        <fullName evidence="16">V-set and transmembrane domain-containing protein 5</fullName>
    </recommendedName>
</protein>
<comment type="similarity">
    <text evidence="5">Belongs to the L6 tetraspanin family.</text>
</comment>
<evidence type="ECO:0000256" key="3">
    <source>
        <dbReference type="ARBA" id="ARBA00004279"/>
    </source>
</evidence>
<feature type="transmembrane region" description="Helical" evidence="17">
    <location>
        <begin position="314"/>
        <end position="337"/>
    </location>
</feature>
<evidence type="ECO:0000256" key="7">
    <source>
        <dbReference type="ARBA" id="ARBA00022475"/>
    </source>
</evidence>
<evidence type="ECO:0000259" key="18">
    <source>
        <dbReference type="SMART" id="SM00409"/>
    </source>
</evidence>
<keyword evidence="12" id="KW-0325">Glycoprotein</keyword>
<dbReference type="GO" id="GO:0005886">
    <property type="term" value="C:plasma membrane"/>
    <property type="evidence" value="ECO:0007669"/>
    <property type="project" value="UniProtKB-SubCell"/>
</dbReference>
<dbReference type="FunFam" id="2.60.40.10:FF:001595">
    <property type="entry name" value="V-set and transmembrane domain containing 5"/>
    <property type="match status" value="1"/>
</dbReference>
<evidence type="ECO:0000256" key="9">
    <source>
        <dbReference type="ARBA" id="ARBA00022729"/>
    </source>
</evidence>
<evidence type="ECO:0000256" key="4">
    <source>
        <dbReference type="ARBA" id="ARBA00004489"/>
    </source>
</evidence>
<comment type="function">
    <text evidence="14">Cell adhesion-like membrane protein of the central nervous system (CNS) which modulates both the position and complexity of central neurons by altering their membrane morphology and dynamics. Involved in the formation of neuronal dendrites and protrusions including dendritic filopodia. In synaptogenesis, regulates synapse formation by altering dendritic spine morphology and actin distribution. Promotes formation of unstable neuronal spines such as thin and branched types. Regulates neuronal morphogenesis and migration during cortical development in the brain.</text>
</comment>
<evidence type="ECO:0000313" key="19">
    <source>
        <dbReference type="EMBL" id="EPQ03171.1"/>
    </source>
</evidence>
<evidence type="ECO:0000256" key="8">
    <source>
        <dbReference type="ARBA" id="ARBA00022692"/>
    </source>
</evidence>
<keyword evidence="6" id="KW-0217">Developmental protein</keyword>
<dbReference type="InterPro" id="IPR008661">
    <property type="entry name" value="L6_membrane"/>
</dbReference>
<dbReference type="PANTHER" id="PTHR14198">
    <property type="entry name" value="TRANSMEMBRANE 4 L6 FAMILY MEMBER 1-RELATED"/>
    <property type="match status" value="1"/>
</dbReference>
<dbReference type="InterPro" id="IPR013783">
    <property type="entry name" value="Ig-like_fold"/>
</dbReference>
<evidence type="ECO:0000256" key="6">
    <source>
        <dbReference type="ARBA" id="ARBA00022473"/>
    </source>
</evidence>
<dbReference type="GO" id="GO:0030424">
    <property type="term" value="C:axon"/>
    <property type="evidence" value="ECO:0007669"/>
    <property type="project" value="UniProtKB-SubCell"/>
</dbReference>
<dbReference type="InterPro" id="IPR024303">
    <property type="entry name" value="NK_rcpt_2B4_Ig_dom"/>
</dbReference>
<feature type="transmembrane region" description="Helical" evidence="17">
    <location>
        <begin position="12"/>
        <end position="32"/>
    </location>
</feature>
<evidence type="ECO:0000256" key="17">
    <source>
        <dbReference type="SAM" id="Phobius"/>
    </source>
</evidence>
<keyword evidence="13" id="KW-0966">Cell projection</keyword>
<reference evidence="19 20" key="1">
    <citation type="journal article" date="2013" name="Nat. Commun.">
        <title>Genome analysis reveals insights into physiology and longevity of the Brandt's bat Myotis brandtii.</title>
        <authorList>
            <person name="Seim I."/>
            <person name="Fang X."/>
            <person name="Xiong Z."/>
            <person name="Lobanov A.V."/>
            <person name="Huang Z."/>
            <person name="Ma S."/>
            <person name="Feng Y."/>
            <person name="Turanov A.A."/>
            <person name="Zhu Y."/>
            <person name="Lenz T.L."/>
            <person name="Gerashchenko M.V."/>
            <person name="Fan D."/>
            <person name="Hee Yim S."/>
            <person name="Yao X."/>
            <person name="Jordan D."/>
            <person name="Xiong Y."/>
            <person name="Ma Y."/>
            <person name="Lyapunov A.N."/>
            <person name="Chen G."/>
            <person name="Kulakova O.I."/>
            <person name="Sun Y."/>
            <person name="Lee S.G."/>
            <person name="Bronson R.T."/>
            <person name="Moskalev A.A."/>
            <person name="Sunyaev S.R."/>
            <person name="Zhang G."/>
            <person name="Krogh A."/>
            <person name="Wang J."/>
            <person name="Gladyshev V.N."/>
        </authorList>
    </citation>
    <scope>NUCLEOTIDE SEQUENCE [LARGE SCALE GENOMIC DNA]</scope>
</reference>
<feature type="transmembrane region" description="Helical" evidence="17">
    <location>
        <begin position="44"/>
        <end position="64"/>
    </location>
</feature>
<evidence type="ECO:0000256" key="10">
    <source>
        <dbReference type="ARBA" id="ARBA00022989"/>
    </source>
</evidence>
<dbReference type="SMART" id="SM00409">
    <property type="entry name" value="IG"/>
    <property type="match status" value="1"/>
</dbReference>
<name>S7MGY6_MYOBR</name>
<evidence type="ECO:0000256" key="1">
    <source>
        <dbReference type="ARBA" id="ARBA00004141"/>
    </source>
</evidence>
<dbReference type="InterPro" id="IPR036179">
    <property type="entry name" value="Ig-like_dom_sf"/>
</dbReference>
<dbReference type="AlphaFoldDB" id="S7MGY6"/>
<dbReference type="GO" id="GO:0030425">
    <property type="term" value="C:dendrite"/>
    <property type="evidence" value="ECO:0007669"/>
    <property type="project" value="UniProtKB-SubCell"/>
</dbReference>
<dbReference type="SUPFAM" id="SSF48726">
    <property type="entry name" value="Immunoglobulin"/>
    <property type="match status" value="1"/>
</dbReference>
<evidence type="ECO:0000256" key="16">
    <source>
        <dbReference type="ARBA" id="ARBA00071761"/>
    </source>
</evidence>
<comment type="subunit">
    <text evidence="15">Can homooligomerize through cis interactions within the same cell membrane.</text>
</comment>
<dbReference type="Gene3D" id="2.60.40.10">
    <property type="entry name" value="Immunoglobulins"/>
    <property type="match status" value="1"/>
</dbReference>
<gene>
    <name evidence="19" type="ORF">D623_10004277</name>
</gene>
<evidence type="ECO:0000256" key="14">
    <source>
        <dbReference type="ARBA" id="ARBA00053459"/>
    </source>
</evidence>
<sequence length="368" mass="40789">MCSETGSRYTGMLLLPLAIAAIIANLLLYFPNGQVLEPAKITDLVWFFHGFLGAGLLMLFPVLLAIQGTMGAVYCVVISSLGLLSGPFCDTGSGNYTYPFRNDSLEDNYLFNQPTWATCQEPEHIVLWNVVLFSILLGIGVVEAVLCLGQVISGLCDVYCGTCIRKGQIINLGHELGLNIHWTCFHLFPESFSLSLAIGQGVSLYIPQSAINATVEEDILLSVEYSCHGIPTIEWKYTSTWGVQRIVEWKPGTQANISQSHKDRVCTFDNGSIQLFSVGVRDSGYYVITVTERLGSSQFGTIVLHVSEILYEDLHFVAVFLAFLAAVAAVLISLMWVCNKCAYKFQRKRRHKLKESTTEEIELQDVEC</sequence>
<keyword evidence="9" id="KW-0732">Signal</keyword>
<evidence type="ECO:0000256" key="2">
    <source>
        <dbReference type="ARBA" id="ARBA00004251"/>
    </source>
</evidence>